<reference evidence="1" key="1">
    <citation type="submission" date="2022-11" db="EMBL/GenBank/DDBJ databases">
        <title>Genome Sequence of Nemania bipapillata.</title>
        <authorList>
            <person name="Buettner E."/>
        </authorList>
    </citation>
    <scope>NUCLEOTIDE SEQUENCE</scope>
    <source>
        <strain evidence="1">CP14</strain>
    </source>
</reference>
<accession>A0ACC2IIT3</accession>
<sequence length="439" mass="48531">MPPLDGTGLGLGHRLAVANFSRSAYQERKQWTEPVDVVSVLLLLGGEIVSKALAQLAGGIFTPVTFSFGWVSYAVTMLLASVGEAKLMPRAAGDQCLIVTAKSGYTRSNNSWIISRISRDYEGWMHPVTKQKLEAMLDERANYMRRNPKAGRVIQRRRQTGLCIAIYEPSQSAIAGEPKHDFIYWSGAAVTLIQLVIAAIPFATTGEWIIFVITVCGTILTLVTGSLPQWKAEKWACRRNSPNTYIMTQGNGSQHVVVILGNGRGLNLEDLATDRQKYPSSNRLTRFILATIAASWISLLIVAAGVSTNTWYLLGVGITGMLQNILVVGWRRDPSALGVHLDFKQVIGEMRTMDSLLALEAEIIGLGRCLLPIFFPGELLPEEVLAWDALKDKAAAEEERRQRENQDGRRADHPKEGWVAHARNFESHHARNAWSKTSP</sequence>
<evidence type="ECO:0000313" key="1">
    <source>
        <dbReference type="EMBL" id="KAJ8115007.1"/>
    </source>
</evidence>
<comment type="caution">
    <text evidence="1">The sequence shown here is derived from an EMBL/GenBank/DDBJ whole genome shotgun (WGS) entry which is preliminary data.</text>
</comment>
<dbReference type="EMBL" id="JAPESX010001349">
    <property type="protein sequence ID" value="KAJ8115007.1"/>
    <property type="molecule type" value="Genomic_DNA"/>
</dbReference>
<gene>
    <name evidence="1" type="ORF">ONZ43_g4770</name>
</gene>
<protein>
    <submittedName>
        <fullName evidence="1">Uncharacterized protein</fullName>
    </submittedName>
</protein>
<dbReference type="Proteomes" id="UP001153334">
    <property type="component" value="Unassembled WGS sequence"/>
</dbReference>
<proteinExistence type="predicted"/>
<keyword evidence="2" id="KW-1185">Reference proteome</keyword>
<organism evidence="1 2">
    <name type="scientific">Nemania bipapillata</name>
    <dbReference type="NCBI Taxonomy" id="110536"/>
    <lineage>
        <taxon>Eukaryota</taxon>
        <taxon>Fungi</taxon>
        <taxon>Dikarya</taxon>
        <taxon>Ascomycota</taxon>
        <taxon>Pezizomycotina</taxon>
        <taxon>Sordariomycetes</taxon>
        <taxon>Xylariomycetidae</taxon>
        <taxon>Xylariales</taxon>
        <taxon>Xylariaceae</taxon>
        <taxon>Nemania</taxon>
    </lineage>
</organism>
<evidence type="ECO:0000313" key="2">
    <source>
        <dbReference type="Proteomes" id="UP001153334"/>
    </source>
</evidence>
<name>A0ACC2IIT3_9PEZI</name>